<name>A0ABS5SAP8_9BACT</name>
<dbReference type="Pfam" id="PF02900">
    <property type="entry name" value="LigB"/>
    <property type="match status" value="1"/>
</dbReference>
<evidence type="ECO:0000256" key="4">
    <source>
        <dbReference type="ARBA" id="ARBA00022833"/>
    </source>
</evidence>
<dbReference type="CDD" id="cd07363">
    <property type="entry name" value="45_DOPA_Dioxygenase"/>
    <property type="match status" value="1"/>
</dbReference>
<dbReference type="SUPFAM" id="SSF53213">
    <property type="entry name" value="LigB-like"/>
    <property type="match status" value="1"/>
</dbReference>
<evidence type="ECO:0000256" key="1">
    <source>
        <dbReference type="ARBA" id="ARBA00001947"/>
    </source>
</evidence>
<dbReference type="NCBIfam" id="NF007914">
    <property type="entry name" value="PRK10628.1"/>
    <property type="match status" value="1"/>
</dbReference>
<evidence type="ECO:0000256" key="3">
    <source>
        <dbReference type="ARBA" id="ARBA00022723"/>
    </source>
</evidence>
<feature type="domain" description="Extradiol ring-cleavage dioxygenase class III enzyme subunit B" evidence="6">
    <location>
        <begin position="22"/>
        <end position="209"/>
    </location>
</feature>
<dbReference type="EC" id="1.13.11.29" evidence="7"/>
<dbReference type="PANTHER" id="PTHR30096:SF0">
    <property type="entry name" value="4,5-DOPA DIOXYGENASE EXTRADIOL-LIKE PROTEIN"/>
    <property type="match status" value="1"/>
</dbReference>
<keyword evidence="7" id="KW-0223">Dioxygenase</keyword>
<dbReference type="InterPro" id="IPR004183">
    <property type="entry name" value="Xdiol_dOase_suB"/>
</dbReference>
<keyword evidence="5 7" id="KW-0560">Oxidoreductase</keyword>
<protein>
    <submittedName>
        <fullName evidence="7">4,5-DOPA dioxygenase extradiol</fullName>
        <ecNumber evidence="7">1.13.11.29</ecNumber>
    </submittedName>
</protein>
<comment type="caution">
    <text evidence="7">The sequence shown here is derived from an EMBL/GenBank/DDBJ whole genome shotgun (WGS) entry which is preliminary data.</text>
</comment>
<evidence type="ECO:0000313" key="7">
    <source>
        <dbReference type="EMBL" id="MBT0652434.1"/>
    </source>
</evidence>
<dbReference type="PIRSF" id="PIRSF006157">
    <property type="entry name" value="Doxgns_DODA"/>
    <property type="match status" value="1"/>
</dbReference>
<reference evidence="7 8" key="1">
    <citation type="submission" date="2021-05" db="EMBL/GenBank/DDBJ databases">
        <title>The draft genome of Geobacter luticola JCM 17780.</title>
        <authorList>
            <person name="Xu Z."/>
            <person name="Masuda Y."/>
            <person name="Itoh H."/>
            <person name="Senoo K."/>
        </authorList>
    </citation>
    <scope>NUCLEOTIDE SEQUENCE [LARGE SCALE GENOMIC DNA]</scope>
    <source>
        <strain evidence="7 8">JCM 17780</strain>
    </source>
</reference>
<dbReference type="RefSeq" id="WP_214174376.1">
    <property type="nucleotide sequence ID" value="NZ_JAHCVK010000001.1"/>
</dbReference>
<comment type="similarity">
    <text evidence="2">Belongs to the DODA-type extradiol aromatic ring-opening dioxygenase family.</text>
</comment>
<organism evidence="7 8">
    <name type="scientific">Geomobilimonas luticola</name>
    <dbReference type="NCBI Taxonomy" id="1114878"/>
    <lineage>
        <taxon>Bacteria</taxon>
        <taxon>Pseudomonadati</taxon>
        <taxon>Thermodesulfobacteriota</taxon>
        <taxon>Desulfuromonadia</taxon>
        <taxon>Geobacterales</taxon>
        <taxon>Geobacteraceae</taxon>
        <taxon>Geomobilimonas</taxon>
    </lineage>
</organism>
<dbReference type="GO" id="GO:0050297">
    <property type="term" value="F:stizolobate synthase activity"/>
    <property type="evidence" value="ECO:0007669"/>
    <property type="project" value="UniProtKB-EC"/>
</dbReference>
<dbReference type="InterPro" id="IPR014436">
    <property type="entry name" value="Extradiol_dOase_DODA"/>
</dbReference>
<dbReference type="Proteomes" id="UP000756860">
    <property type="component" value="Unassembled WGS sequence"/>
</dbReference>
<evidence type="ECO:0000256" key="2">
    <source>
        <dbReference type="ARBA" id="ARBA00007581"/>
    </source>
</evidence>
<evidence type="ECO:0000256" key="5">
    <source>
        <dbReference type="ARBA" id="ARBA00023002"/>
    </source>
</evidence>
<keyword evidence="8" id="KW-1185">Reference proteome</keyword>
<evidence type="ECO:0000313" key="8">
    <source>
        <dbReference type="Proteomes" id="UP000756860"/>
    </source>
</evidence>
<dbReference type="EMBL" id="JAHCVK010000001">
    <property type="protein sequence ID" value="MBT0652434.1"/>
    <property type="molecule type" value="Genomic_DNA"/>
</dbReference>
<sequence length="259" mass="28480">MSETLPSIFLGHGNPMNALSHNSYTDAWRRIGEQTPRPTAILSISAHWYVPGTAVTVNAAPQTIHDFGGFPRELYQVQYPAPGDPALAQRVRNMLAPLQVAPDDSWGLDHGTWSVLCHVYPDADIPVVQLSIDKTRPAPFHFQVGQKLAPLRDEGVLIVGSGNLVHNLHAYAWGRHMPDPYDWAVRFEANARELLLAGDYQPLIEYETLGQDGMLSIPTPDHYLPLLYVIGTRRESDAVTFPVEGVDGGSISMLAVQVG</sequence>
<keyword evidence="3" id="KW-0479">Metal-binding</keyword>
<dbReference type="PANTHER" id="PTHR30096">
    <property type="entry name" value="4,5-DOPA DIOXYGENASE EXTRADIOL-LIKE PROTEIN"/>
    <property type="match status" value="1"/>
</dbReference>
<evidence type="ECO:0000259" key="6">
    <source>
        <dbReference type="Pfam" id="PF02900"/>
    </source>
</evidence>
<gene>
    <name evidence="7" type="primary">ygiD</name>
    <name evidence="7" type="ORF">KI810_05155</name>
</gene>
<dbReference type="Gene3D" id="3.40.830.10">
    <property type="entry name" value="LigB-like"/>
    <property type="match status" value="1"/>
</dbReference>
<comment type="cofactor">
    <cofactor evidence="1">
        <name>Zn(2+)</name>
        <dbReference type="ChEBI" id="CHEBI:29105"/>
    </cofactor>
</comment>
<proteinExistence type="inferred from homology"/>
<keyword evidence="4" id="KW-0862">Zinc</keyword>
<accession>A0ABS5SAP8</accession>